<reference evidence="8" key="1">
    <citation type="journal article" date="2013" name="Genome Announc.">
        <title>Draft Genome Sequence of Agarivorans albus Strain MKT 106T, an Agarolytic Marine Bacterium.</title>
        <authorList>
            <person name="Yasuike M."/>
            <person name="Nakamura Y."/>
            <person name="Kai W."/>
            <person name="Fujiwara A."/>
            <person name="Fukui Y."/>
            <person name="Satomi M."/>
            <person name="Sano M."/>
        </authorList>
    </citation>
    <scope>NUCLEOTIDE SEQUENCE [LARGE SCALE GENOMIC DNA]</scope>
</reference>
<dbReference type="STRING" id="1331007.AALB_2220"/>
<dbReference type="InterPro" id="IPR007341">
    <property type="entry name" value="Transgly_assoc"/>
</dbReference>
<dbReference type="AlphaFoldDB" id="R9PLC5"/>
<evidence type="ECO:0000256" key="4">
    <source>
        <dbReference type="ARBA" id="ARBA00022692"/>
    </source>
</evidence>
<evidence type="ECO:0000256" key="3">
    <source>
        <dbReference type="ARBA" id="ARBA00022475"/>
    </source>
</evidence>
<protein>
    <submittedName>
        <fullName evidence="8">Transglycosylase-associated protein</fullName>
    </submittedName>
</protein>
<evidence type="ECO:0000256" key="5">
    <source>
        <dbReference type="ARBA" id="ARBA00022989"/>
    </source>
</evidence>
<dbReference type="EMBL" id="BARX01000014">
    <property type="protein sequence ID" value="GAD02140.1"/>
    <property type="molecule type" value="Genomic_DNA"/>
</dbReference>
<evidence type="ECO:0000256" key="1">
    <source>
        <dbReference type="ARBA" id="ARBA00004651"/>
    </source>
</evidence>
<dbReference type="Proteomes" id="UP000014461">
    <property type="component" value="Unassembled WGS sequence"/>
</dbReference>
<comment type="similarity">
    <text evidence="2">Belongs to the UPF0410 family.</text>
</comment>
<dbReference type="PANTHER" id="PTHR33884:SF3">
    <property type="entry name" value="UPF0410 PROTEIN YMGE"/>
    <property type="match status" value="1"/>
</dbReference>
<keyword evidence="4 7" id="KW-0812">Transmembrane</keyword>
<proteinExistence type="inferred from homology"/>
<evidence type="ECO:0000256" key="6">
    <source>
        <dbReference type="ARBA" id="ARBA00023136"/>
    </source>
</evidence>
<feature type="transmembrane region" description="Helical" evidence="7">
    <location>
        <begin position="98"/>
        <end position="118"/>
    </location>
</feature>
<keyword evidence="6 7" id="KW-0472">Membrane</keyword>
<dbReference type="PANTHER" id="PTHR33884">
    <property type="entry name" value="UPF0410 PROTEIN YMGE"/>
    <property type="match status" value="1"/>
</dbReference>
<gene>
    <name evidence="8" type="ORF">AALB_2220</name>
</gene>
<keyword evidence="3" id="KW-1003">Cell membrane</keyword>
<evidence type="ECO:0000313" key="8">
    <source>
        <dbReference type="EMBL" id="GAD02140.1"/>
    </source>
</evidence>
<evidence type="ECO:0000256" key="2">
    <source>
        <dbReference type="ARBA" id="ARBA00011006"/>
    </source>
</evidence>
<evidence type="ECO:0000256" key="7">
    <source>
        <dbReference type="SAM" id="Phobius"/>
    </source>
</evidence>
<keyword evidence="5 7" id="KW-1133">Transmembrane helix</keyword>
<sequence>MIKNQTTGAVVLTTLKRSDCSIVTLYGWLQQANFHNKLRIIMGIIIWLLIGAVAGWLAGNIMKGGGFGVVGNIVVGIVGSVIGGFVFGLLGFGSTSMLGSLITAVVGAVILLYIVSIVKK</sequence>
<comment type="subcellular location">
    <subcellularLocation>
        <location evidence="1">Cell membrane</location>
        <topology evidence="1">Multi-pass membrane protein</topology>
    </subcellularLocation>
</comment>
<keyword evidence="9" id="KW-1185">Reference proteome</keyword>
<name>R9PLC5_AGAAL</name>
<comment type="caution">
    <text evidence="8">The sequence shown here is derived from an EMBL/GenBank/DDBJ whole genome shotgun (WGS) entry which is preliminary data.</text>
</comment>
<dbReference type="GO" id="GO:0005886">
    <property type="term" value="C:plasma membrane"/>
    <property type="evidence" value="ECO:0007669"/>
    <property type="project" value="UniProtKB-SubCell"/>
</dbReference>
<evidence type="ECO:0000313" key="9">
    <source>
        <dbReference type="Proteomes" id="UP000014461"/>
    </source>
</evidence>
<dbReference type="Pfam" id="PF04226">
    <property type="entry name" value="Transgly_assoc"/>
    <property type="match status" value="1"/>
</dbReference>
<feature type="transmembrane region" description="Helical" evidence="7">
    <location>
        <begin position="38"/>
        <end position="57"/>
    </location>
</feature>
<organism evidence="8 9">
    <name type="scientific">Agarivorans albus MKT 106</name>
    <dbReference type="NCBI Taxonomy" id="1331007"/>
    <lineage>
        <taxon>Bacteria</taxon>
        <taxon>Pseudomonadati</taxon>
        <taxon>Pseudomonadota</taxon>
        <taxon>Gammaproteobacteria</taxon>
        <taxon>Alteromonadales</taxon>
        <taxon>Alteromonadaceae</taxon>
        <taxon>Agarivorans</taxon>
    </lineage>
</organism>
<feature type="transmembrane region" description="Helical" evidence="7">
    <location>
        <begin position="69"/>
        <end position="92"/>
    </location>
</feature>
<accession>R9PLC5</accession>